<sequence length="256" mass="29132">MEHRHNFLVSFTLFSVLYLRTLALPPLGTYSNNRLANRLPFEGAGEPDQSQGSLKSDSDMLQSTLPDNEKFFLDMSRAVGSWMFTRWKLSYSLTMLRQYWGISLHGKSLHVLGRSLIRNDILNGNLHPMPKTRVLAITSRHADGLFTSGYSKLLGQLSARKYLESLIGKRVSNNVVDEQVPVKRHSDAVFTDNYSRFRKQMAVKKYLNSVLTGKRSQDDINPASLRDDIDLSQPPFSENYDDATIDELINHLPLNL</sequence>
<dbReference type="GO" id="GO:0007189">
    <property type="term" value="P:adenylate cyclase-activating G protein-coupled receptor signaling pathway"/>
    <property type="evidence" value="ECO:0007669"/>
    <property type="project" value="TreeGrafter"/>
</dbReference>
<evidence type="ECO:0000256" key="1">
    <source>
        <dbReference type="ARBA" id="ARBA00004613"/>
    </source>
</evidence>
<comment type="subcellular location">
    <subcellularLocation>
        <location evidence="1">Secreted</location>
    </subcellularLocation>
</comment>
<dbReference type="OrthoDB" id="8795594at2759"/>
<keyword evidence="3" id="KW-0964">Secreted</keyword>
<accession>A0A8C5QD30</accession>
<dbReference type="Proteomes" id="UP000694569">
    <property type="component" value="Unplaced"/>
</dbReference>
<feature type="region of interest" description="Disordered" evidence="7">
    <location>
        <begin position="217"/>
        <end position="236"/>
    </location>
</feature>
<evidence type="ECO:0000313" key="10">
    <source>
        <dbReference type="Ensembl" id="ENSLLEP00000036302.1"/>
    </source>
</evidence>
<evidence type="ECO:0000256" key="7">
    <source>
        <dbReference type="SAM" id="MobiDB-lite"/>
    </source>
</evidence>
<evidence type="ECO:0000259" key="9">
    <source>
        <dbReference type="PROSITE" id="PS00260"/>
    </source>
</evidence>
<evidence type="ECO:0000256" key="6">
    <source>
        <dbReference type="ARBA" id="ARBA00049976"/>
    </source>
</evidence>
<proteinExistence type="inferred from homology"/>
<dbReference type="GO" id="GO:0032880">
    <property type="term" value="P:regulation of protein localization"/>
    <property type="evidence" value="ECO:0007669"/>
    <property type="project" value="TreeGrafter"/>
</dbReference>
<feature type="signal peptide" evidence="8">
    <location>
        <begin position="1"/>
        <end position="23"/>
    </location>
</feature>
<dbReference type="GeneTree" id="ENSGT00950000183154"/>
<organism evidence="10 11">
    <name type="scientific">Leptobrachium leishanense</name>
    <name type="common">Leishan spiny toad</name>
    <dbReference type="NCBI Taxonomy" id="445787"/>
    <lineage>
        <taxon>Eukaryota</taxon>
        <taxon>Metazoa</taxon>
        <taxon>Chordata</taxon>
        <taxon>Craniata</taxon>
        <taxon>Vertebrata</taxon>
        <taxon>Euteleostomi</taxon>
        <taxon>Amphibia</taxon>
        <taxon>Batrachia</taxon>
        <taxon>Anura</taxon>
        <taxon>Pelobatoidea</taxon>
        <taxon>Megophryidae</taxon>
        <taxon>Leptobrachium</taxon>
    </lineage>
</organism>
<evidence type="ECO:0000256" key="5">
    <source>
        <dbReference type="ARBA" id="ARBA00022815"/>
    </source>
</evidence>
<evidence type="ECO:0000256" key="8">
    <source>
        <dbReference type="SAM" id="SignalP"/>
    </source>
</evidence>
<dbReference type="SMART" id="SM00070">
    <property type="entry name" value="GLUCA"/>
    <property type="match status" value="2"/>
</dbReference>
<keyword evidence="4" id="KW-0372">Hormone</keyword>
<dbReference type="InterPro" id="IPR000532">
    <property type="entry name" value="Glucagon_GIP_secretin_VIP"/>
</dbReference>
<evidence type="ECO:0000256" key="4">
    <source>
        <dbReference type="ARBA" id="ARBA00022702"/>
    </source>
</evidence>
<keyword evidence="8" id="KW-0732">Signal</keyword>
<dbReference type="GO" id="GO:0051428">
    <property type="term" value="F:peptide hormone receptor binding"/>
    <property type="evidence" value="ECO:0007669"/>
    <property type="project" value="TreeGrafter"/>
</dbReference>
<dbReference type="PANTHER" id="PTHR11213">
    <property type="entry name" value="GLUCAGON-FAMILY NEUROPEPTIDE"/>
    <property type="match status" value="1"/>
</dbReference>
<protein>
    <submittedName>
        <fullName evidence="10">Vasoactive intestinal peptide</fullName>
    </submittedName>
</protein>
<dbReference type="GO" id="GO:0005184">
    <property type="term" value="F:neuropeptide hormone activity"/>
    <property type="evidence" value="ECO:0007669"/>
    <property type="project" value="InterPro"/>
</dbReference>
<evidence type="ECO:0000256" key="2">
    <source>
        <dbReference type="ARBA" id="ARBA00008369"/>
    </source>
</evidence>
<comment type="similarity">
    <text evidence="2">Belongs to the glucagon family.</text>
</comment>
<gene>
    <name evidence="10" type="primary">VIP</name>
</gene>
<dbReference type="GO" id="GO:0043005">
    <property type="term" value="C:neuron projection"/>
    <property type="evidence" value="ECO:0007669"/>
    <property type="project" value="TreeGrafter"/>
</dbReference>
<dbReference type="Pfam" id="PF00123">
    <property type="entry name" value="Hormone_2"/>
    <property type="match status" value="2"/>
</dbReference>
<name>A0A8C5QD30_9ANUR</name>
<dbReference type="PANTHER" id="PTHR11213:SF5">
    <property type="entry name" value="VIP PEPTIDES"/>
    <property type="match status" value="1"/>
</dbReference>
<keyword evidence="5" id="KW-0027">Amidation</keyword>
<reference evidence="10" key="2">
    <citation type="submission" date="2025-09" db="UniProtKB">
        <authorList>
            <consortium name="Ensembl"/>
        </authorList>
    </citation>
    <scope>IDENTIFICATION</scope>
</reference>
<comment type="function">
    <text evidence="6">VIP is a neuropeptide involved in a diverse array of physiological processes through activating the PACAP subfamily of class B1 G protein-coupled receptors: VIP receptor 1 (VPR1) and VIP receptor 2 (VPR2). Abundantly expressed throughout the CNS and peripheral nervous systems where they primarily exert neuroprotective and immune modulatory roles. Also causes vasodilation, lowers arterial blood pressure, stimulates myocardial contractility, increases glycogenolysis and relaxes the smooth muscle of trachea, stomach and gall bladder.</text>
</comment>
<dbReference type="Gene3D" id="6.10.250.590">
    <property type="match status" value="2"/>
</dbReference>
<keyword evidence="11" id="KW-1185">Reference proteome</keyword>
<dbReference type="AlphaFoldDB" id="A0A8C5QD30"/>
<dbReference type="PROSITE" id="PS00260">
    <property type="entry name" value="GLUCAGON"/>
    <property type="match status" value="1"/>
</dbReference>
<evidence type="ECO:0000313" key="11">
    <source>
        <dbReference type="Proteomes" id="UP000694569"/>
    </source>
</evidence>
<feature type="domain" description="Glucagon / GIP / secretin / VIP family" evidence="9">
    <location>
        <begin position="185"/>
        <end position="207"/>
    </location>
</feature>
<dbReference type="InterPro" id="IPR046963">
    <property type="entry name" value="VIP/GHRH-like"/>
</dbReference>
<reference evidence="10" key="1">
    <citation type="submission" date="2025-08" db="UniProtKB">
        <authorList>
            <consortium name="Ensembl"/>
        </authorList>
    </citation>
    <scope>IDENTIFICATION</scope>
</reference>
<dbReference type="GO" id="GO:0048242">
    <property type="term" value="P:epinephrine secretion"/>
    <property type="evidence" value="ECO:0007669"/>
    <property type="project" value="TreeGrafter"/>
</dbReference>
<evidence type="ECO:0000256" key="3">
    <source>
        <dbReference type="ARBA" id="ARBA00022525"/>
    </source>
</evidence>
<dbReference type="GO" id="GO:0005576">
    <property type="term" value="C:extracellular region"/>
    <property type="evidence" value="ECO:0007669"/>
    <property type="project" value="UniProtKB-SubCell"/>
</dbReference>
<feature type="chain" id="PRO_5034812114" evidence="8">
    <location>
        <begin position="24"/>
        <end position="256"/>
    </location>
</feature>
<dbReference type="Ensembl" id="ENSLLET00000037703.1">
    <property type="protein sequence ID" value="ENSLLEP00000036302.1"/>
    <property type="gene ID" value="ENSLLEG00000022987.1"/>
</dbReference>